<sequence length="124" mass="14163">MMGLLLSNELERMRKEAVVTCFKIHAWYLPGETEKHAKMCPRRNLQTNTVPAQQQHQLRTHTHGPTTQLDATVDFLRIIGSCNSSRTFRGTGLSQELASSLDAAYVTRLWGFSACTWYRQTYIS</sequence>
<evidence type="ECO:0000313" key="2">
    <source>
        <dbReference type="Proteomes" id="UP000027135"/>
    </source>
</evidence>
<organism evidence="1 2">
    <name type="scientific">Zootermopsis nevadensis</name>
    <name type="common">Dampwood termite</name>
    <dbReference type="NCBI Taxonomy" id="136037"/>
    <lineage>
        <taxon>Eukaryota</taxon>
        <taxon>Metazoa</taxon>
        <taxon>Ecdysozoa</taxon>
        <taxon>Arthropoda</taxon>
        <taxon>Hexapoda</taxon>
        <taxon>Insecta</taxon>
        <taxon>Pterygota</taxon>
        <taxon>Neoptera</taxon>
        <taxon>Polyneoptera</taxon>
        <taxon>Dictyoptera</taxon>
        <taxon>Blattodea</taxon>
        <taxon>Blattoidea</taxon>
        <taxon>Termitoidae</taxon>
        <taxon>Termopsidae</taxon>
        <taxon>Zootermopsis</taxon>
    </lineage>
</organism>
<keyword evidence="2" id="KW-1185">Reference proteome</keyword>
<reference evidence="1 2" key="1">
    <citation type="journal article" date="2014" name="Nat. Commun.">
        <title>Molecular traces of alternative social organization in a termite genome.</title>
        <authorList>
            <person name="Terrapon N."/>
            <person name="Li C."/>
            <person name="Robertson H.M."/>
            <person name="Ji L."/>
            <person name="Meng X."/>
            <person name="Booth W."/>
            <person name="Chen Z."/>
            <person name="Childers C.P."/>
            <person name="Glastad K.M."/>
            <person name="Gokhale K."/>
            <person name="Gowin J."/>
            <person name="Gronenberg W."/>
            <person name="Hermansen R.A."/>
            <person name="Hu H."/>
            <person name="Hunt B.G."/>
            <person name="Huylmans A.K."/>
            <person name="Khalil S.M."/>
            <person name="Mitchell R.D."/>
            <person name="Munoz-Torres M.C."/>
            <person name="Mustard J.A."/>
            <person name="Pan H."/>
            <person name="Reese J.T."/>
            <person name="Scharf M.E."/>
            <person name="Sun F."/>
            <person name="Vogel H."/>
            <person name="Xiao J."/>
            <person name="Yang W."/>
            <person name="Yang Z."/>
            <person name="Yang Z."/>
            <person name="Zhou J."/>
            <person name="Zhu J."/>
            <person name="Brent C.S."/>
            <person name="Elsik C.G."/>
            <person name="Goodisman M.A."/>
            <person name="Liberles D.A."/>
            <person name="Roe R.M."/>
            <person name="Vargo E.L."/>
            <person name="Vilcinskas A."/>
            <person name="Wang J."/>
            <person name="Bornberg-Bauer E."/>
            <person name="Korb J."/>
            <person name="Zhang G."/>
            <person name="Liebig J."/>
        </authorList>
    </citation>
    <scope>NUCLEOTIDE SEQUENCE [LARGE SCALE GENOMIC DNA]</scope>
    <source>
        <tissue evidence="1">Whole organism</tissue>
    </source>
</reference>
<evidence type="ECO:0000313" key="1">
    <source>
        <dbReference type="EMBL" id="KDR23751.1"/>
    </source>
</evidence>
<gene>
    <name evidence="1" type="ORF">L798_06037</name>
</gene>
<accession>A0A067RIR9</accession>
<name>A0A067RIR9_ZOONE</name>
<protein>
    <submittedName>
        <fullName evidence="1">Uncharacterized protein</fullName>
    </submittedName>
</protein>
<dbReference type="InParanoid" id="A0A067RIR9"/>
<dbReference type="EMBL" id="KK852446">
    <property type="protein sequence ID" value="KDR23751.1"/>
    <property type="molecule type" value="Genomic_DNA"/>
</dbReference>
<proteinExistence type="predicted"/>
<dbReference type="AlphaFoldDB" id="A0A067RIR9"/>
<dbReference type="Proteomes" id="UP000027135">
    <property type="component" value="Unassembled WGS sequence"/>
</dbReference>